<name>A0A504JJ96_9FLAO</name>
<keyword evidence="1" id="KW-0812">Transmembrane</keyword>
<feature type="transmembrane region" description="Helical" evidence="1">
    <location>
        <begin position="236"/>
        <end position="255"/>
    </location>
</feature>
<reference evidence="2 3" key="1">
    <citation type="submission" date="2019-06" db="EMBL/GenBank/DDBJ databases">
        <authorList>
            <person name="Meng X."/>
        </authorList>
    </citation>
    <scope>NUCLEOTIDE SEQUENCE [LARGE SCALE GENOMIC DNA]</scope>
    <source>
        <strain evidence="2 3">M625</strain>
    </source>
</reference>
<evidence type="ECO:0000313" key="3">
    <source>
        <dbReference type="Proteomes" id="UP000315540"/>
    </source>
</evidence>
<dbReference type="Proteomes" id="UP000315540">
    <property type="component" value="Unassembled WGS sequence"/>
</dbReference>
<comment type="caution">
    <text evidence="2">The sequence shown here is derived from an EMBL/GenBank/DDBJ whole genome shotgun (WGS) entry which is preliminary data.</text>
</comment>
<dbReference type="AlphaFoldDB" id="A0A504JJ96"/>
<evidence type="ECO:0008006" key="4">
    <source>
        <dbReference type="Google" id="ProtNLM"/>
    </source>
</evidence>
<dbReference type="OrthoDB" id="1186626at2"/>
<evidence type="ECO:0000313" key="2">
    <source>
        <dbReference type="EMBL" id="TPN87683.1"/>
    </source>
</evidence>
<proteinExistence type="predicted"/>
<keyword evidence="1" id="KW-0472">Membrane</keyword>
<dbReference type="EMBL" id="VFWZ01000002">
    <property type="protein sequence ID" value="TPN87683.1"/>
    <property type="molecule type" value="Genomic_DNA"/>
</dbReference>
<evidence type="ECO:0000256" key="1">
    <source>
        <dbReference type="SAM" id="Phobius"/>
    </source>
</evidence>
<dbReference type="RefSeq" id="WP_140592323.1">
    <property type="nucleotide sequence ID" value="NZ_VFWZ01000002.1"/>
</dbReference>
<organism evidence="2 3">
    <name type="scientific">Aquimarina algicola</name>
    <dbReference type="NCBI Taxonomy" id="2589995"/>
    <lineage>
        <taxon>Bacteria</taxon>
        <taxon>Pseudomonadati</taxon>
        <taxon>Bacteroidota</taxon>
        <taxon>Flavobacteriia</taxon>
        <taxon>Flavobacteriales</taxon>
        <taxon>Flavobacteriaceae</taxon>
        <taxon>Aquimarina</taxon>
    </lineage>
</organism>
<gene>
    <name evidence="2" type="ORF">FHK87_08895</name>
</gene>
<accession>A0A504JJ96</accession>
<protein>
    <recommendedName>
        <fullName evidence="4">General secretion pathway protein</fullName>
    </recommendedName>
</protein>
<sequence length="402" mass="45933">MQNLLSTYNPFRQKLIAVEYTVKEATPVFFGLKFAKKKEEWDIDQTFTAFEIGELSEFLKETKQVHLAITDDQVLCKEVSQTDVDAVIISEAFPNLNLDDFYYQILRTSHKSFVTVCRKEYVASIITKLQTEGIKVLSVTLGGLKVSVLSKFTDHTLQTSTLEIKFDTNEIDSIVSTDNTQEQYKIEGLTFSSTHTLPLAMGLYTAMGYHNISGNLDLKNQALAQGNKEKQLFKNVLQIGTGFLLITLLINFFVFNSFYKKWQNLQEELQIYTSQKEQIIQKQSLVNNKELLVQSILTTGFSKSSYYINQIIQSQPSTIVLSSLVYQPLLKPVRNEKEIEFKDKVITITGTSINKSDFTIWLRAIEALSYIDTVTIVHYGLNKINTSDFELMLKMKSNETKK</sequence>
<keyword evidence="3" id="KW-1185">Reference proteome</keyword>
<keyword evidence="1" id="KW-1133">Transmembrane helix</keyword>